<name>A0A2H1V9R5_SPOFR</name>
<dbReference type="GO" id="GO:0008270">
    <property type="term" value="F:zinc ion binding"/>
    <property type="evidence" value="ECO:0007669"/>
    <property type="project" value="UniProtKB-KW"/>
</dbReference>
<feature type="domain" description="FLYWCH-type" evidence="4">
    <location>
        <begin position="198"/>
        <end position="253"/>
    </location>
</feature>
<dbReference type="Pfam" id="PF04500">
    <property type="entry name" value="FLYWCH"/>
    <property type="match status" value="1"/>
</dbReference>
<protein>
    <submittedName>
        <fullName evidence="5">SFRICE_019993</fullName>
    </submittedName>
</protein>
<keyword evidence="2" id="KW-0863">Zinc-finger</keyword>
<sequence length="269" mass="31125">MAGLFEIRQENCCWFKCARGYGQGLFVVSSVRRRGYPDSAQPAFSPDIYLARQTSYRLKHFFSNLLYLSWTSTNNSRPKFAKLVQPFSMQWVKKLSGKEVAIYQGYTFYLAGRARSVDHYYCTVRKKCMARFIMDKERNKIKASLLDHHHPPPNFCNGSQNHPERKLQFSKVTRSIGMVEPGSQTTTYAPSGGVTWARNVKGRSVAIVDDYTFYCNKQTASYSVWRCSRSSNCKARFTIRNNTLHRPHLVHEHDRLDYFILDGTIHKAC</sequence>
<organism evidence="5">
    <name type="scientific">Spodoptera frugiperda</name>
    <name type="common">Fall armyworm</name>
    <dbReference type="NCBI Taxonomy" id="7108"/>
    <lineage>
        <taxon>Eukaryota</taxon>
        <taxon>Metazoa</taxon>
        <taxon>Ecdysozoa</taxon>
        <taxon>Arthropoda</taxon>
        <taxon>Hexapoda</taxon>
        <taxon>Insecta</taxon>
        <taxon>Pterygota</taxon>
        <taxon>Neoptera</taxon>
        <taxon>Endopterygota</taxon>
        <taxon>Lepidoptera</taxon>
        <taxon>Glossata</taxon>
        <taxon>Ditrysia</taxon>
        <taxon>Noctuoidea</taxon>
        <taxon>Noctuidae</taxon>
        <taxon>Amphipyrinae</taxon>
        <taxon>Spodoptera</taxon>
    </lineage>
</organism>
<evidence type="ECO:0000259" key="4">
    <source>
        <dbReference type="Pfam" id="PF04500"/>
    </source>
</evidence>
<dbReference type="AlphaFoldDB" id="A0A2H1V9R5"/>
<evidence type="ECO:0000313" key="5">
    <source>
        <dbReference type="EMBL" id="SOQ37590.1"/>
    </source>
</evidence>
<keyword evidence="1" id="KW-0479">Metal-binding</keyword>
<reference evidence="5" key="1">
    <citation type="submission" date="2016-07" db="EMBL/GenBank/DDBJ databases">
        <authorList>
            <person name="Bretaudeau A."/>
        </authorList>
    </citation>
    <scope>NUCLEOTIDE SEQUENCE</scope>
    <source>
        <strain evidence="5">Rice</strain>
        <tissue evidence="5">Whole body</tissue>
    </source>
</reference>
<gene>
    <name evidence="5" type="ORF">SFRICE_019993</name>
</gene>
<evidence type="ECO:0000256" key="1">
    <source>
        <dbReference type="ARBA" id="ARBA00022723"/>
    </source>
</evidence>
<dbReference type="InterPro" id="IPR007588">
    <property type="entry name" value="Znf_FLYWCH"/>
</dbReference>
<proteinExistence type="predicted"/>
<dbReference type="Gene3D" id="2.20.25.240">
    <property type="match status" value="2"/>
</dbReference>
<accession>A0A2H1V9R5</accession>
<keyword evidence="3" id="KW-0862">Zinc</keyword>
<evidence type="ECO:0000256" key="2">
    <source>
        <dbReference type="ARBA" id="ARBA00022771"/>
    </source>
</evidence>
<evidence type="ECO:0000256" key="3">
    <source>
        <dbReference type="ARBA" id="ARBA00022833"/>
    </source>
</evidence>
<dbReference type="EMBL" id="ODYU01001423">
    <property type="protein sequence ID" value="SOQ37590.1"/>
    <property type="molecule type" value="Genomic_DNA"/>
</dbReference>